<sequence>MSLLSLSLTMTDWVLRLYISPRKLKPESHSNQTSRASANCLCASRRRMDTVTSSTLNNSTFFRPNALSSNVNGR</sequence>
<proteinExistence type="predicted"/>
<evidence type="ECO:0000313" key="1">
    <source>
        <dbReference type="EMBL" id="KCW73205.1"/>
    </source>
</evidence>
<name>A0A059C5I4_EUCGR</name>
<dbReference type="Gramene" id="KCW73205">
    <property type="protein sequence ID" value="KCW73205"/>
    <property type="gene ID" value="EUGRSUZ_E01665"/>
</dbReference>
<reference evidence="1" key="1">
    <citation type="submission" date="2013-07" db="EMBL/GenBank/DDBJ databases">
        <title>The genome of Eucalyptus grandis.</title>
        <authorList>
            <person name="Schmutz J."/>
            <person name="Hayes R."/>
            <person name="Myburg A."/>
            <person name="Tuskan G."/>
            <person name="Grattapaglia D."/>
            <person name="Rokhsar D.S."/>
        </authorList>
    </citation>
    <scope>NUCLEOTIDE SEQUENCE</scope>
    <source>
        <tissue evidence="1">Leaf extractions</tissue>
    </source>
</reference>
<organism evidence="1">
    <name type="scientific">Eucalyptus grandis</name>
    <name type="common">Flooded gum</name>
    <dbReference type="NCBI Taxonomy" id="71139"/>
    <lineage>
        <taxon>Eukaryota</taxon>
        <taxon>Viridiplantae</taxon>
        <taxon>Streptophyta</taxon>
        <taxon>Embryophyta</taxon>
        <taxon>Tracheophyta</taxon>
        <taxon>Spermatophyta</taxon>
        <taxon>Magnoliopsida</taxon>
        <taxon>eudicotyledons</taxon>
        <taxon>Gunneridae</taxon>
        <taxon>Pentapetalae</taxon>
        <taxon>rosids</taxon>
        <taxon>malvids</taxon>
        <taxon>Myrtales</taxon>
        <taxon>Myrtaceae</taxon>
        <taxon>Myrtoideae</taxon>
        <taxon>Eucalypteae</taxon>
        <taxon>Eucalyptus</taxon>
    </lineage>
</organism>
<dbReference type="EMBL" id="KK198757">
    <property type="protein sequence ID" value="KCW73205.1"/>
    <property type="molecule type" value="Genomic_DNA"/>
</dbReference>
<gene>
    <name evidence="1" type="ORF">EUGRSUZ_E01665</name>
</gene>
<dbReference type="AlphaFoldDB" id="A0A059C5I4"/>
<accession>A0A059C5I4</accession>
<protein>
    <submittedName>
        <fullName evidence="1">Uncharacterized protein</fullName>
    </submittedName>
</protein>
<dbReference type="InParanoid" id="A0A059C5I4"/>